<sequence>MMKPIKYFLLSICLITSLASYAQGSAKGIKFFTGTFSQALDEARKQHKPVFVDFFTTWCGPCKRMAREVFTQDSVGAFFNEKFVCLQLDAEKKENVDIAKQYKVDAYPTLAFIGNDGKAISVNVGAMDAGALLEAARMAVGEAIGFEQLYEQYKKSPTDLAIQQQLLLKAPNFLGAQEGMEAEKWITRIRKLYNTYIEGKKGPALINKQDYLIISALGNEDKDKKTAMADFINAHLPQWKTVVGDAAAYYVIEHNDALIEDLAKAGDLKYKDCVAKINKEYKDAYAVIPQTGIAPYDKTVLYSDALYQLYKHKDAGNYIKAMNEMFNRLGDKASSTDFGKAAQDLYYAAGSKLTADQHRQAIQWVEKALQSEVSVMDRVNFLVMIGDSYRELKNYSKAREYYNQAYAESLQMAKQEAAQQMIQVAVMRKLSALELLEK</sequence>
<dbReference type="InterPro" id="IPR017937">
    <property type="entry name" value="Thioredoxin_CS"/>
</dbReference>
<dbReference type="GO" id="GO:0006950">
    <property type="term" value="P:response to stress"/>
    <property type="evidence" value="ECO:0007669"/>
    <property type="project" value="UniProtKB-ARBA"/>
</dbReference>
<dbReference type="AlphaFoldDB" id="U2L8H8"/>
<dbReference type="GO" id="GO:0015035">
    <property type="term" value="F:protein-disulfide reductase activity"/>
    <property type="evidence" value="ECO:0007669"/>
    <property type="project" value="TreeGrafter"/>
</dbReference>
<dbReference type="EMBL" id="AWET01000036">
    <property type="protein sequence ID" value="ERK00636.1"/>
    <property type="molecule type" value="Genomic_DNA"/>
</dbReference>
<evidence type="ECO:0000313" key="4">
    <source>
        <dbReference type="EMBL" id="ERK00636.1"/>
    </source>
</evidence>
<evidence type="ECO:0000313" key="5">
    <source>
        <dbReference type="Proteomes" id="UP000016600"/>
    </source>
</evidence>
<keyword evidence="2" id="KW-0732">Signal</keyword>
<evidence type="ECO:0000256" key="2">
    <source>
        <dbReference type="SAM" id="SignalP"/>
    </source>
</evidence>
<dbReference type="Proteomes" id="UP000016600">
    <property type="component" value="Unassembled WGS sequence"/>
</dbReference>
<organism evidence="4 5">
    <name type="scientific">Hoylesella pleuritidis F0068</name>
    <dbReference type="NCBI Taxonomy" id="1081904"/>
    <lineage>
        <taxon>Bacteria</taxon>
        <taxon>Pseudomonadati</taxon>
        <taxon>Bacteroidota</taxon>
        <taxon>Bacteroidia</taxon>
        <taxon>Bacteroidales</taxon>
        <taxon>Prevotellaceae</taxon>
        <taxon>Hoylesella</taxon>
    </lineage>
</organism>
<dbReference type="SUPFAM" id="SSF48452">
    <property type="entry name" value="TPR-like"/>
    <property type="match status" value="1"/>
</dbReference>
<keyword evidence="1" id="KW-0676">Redox-active center</keyword>
<dbReference type="InterPro" id="IPR013766">
    <property type="entry name" value="Thioredoxin_domain"/>
</dbReference>
<proteinExistence type="predicted"/>
<dbReference type="Gene3D" id="1.25.40.10">
    <property type="entry name" value="Tetratricopeptide repeat domain"/>
    <property type="match status" value="1"/>
</dbReference>
<evidence type="ECO:0000256" key="1">
    <source>
        <dbReference type="ARBA" id="ARBA00023284"/>
    </source>
</evidence>
<comment type="caution">
    <text evidence="4">The sequence shown here is derived from an EMBL/GenBank/DDBJ whole genome shotgun (WGS) entry which is preliminary data.</text>
</comment>
<dbReference type="PROSITE" id="PS51352">
    <property type="entry name" value="THIOREDOXIN_2"/>
    <property type="match status" value="1"/>
</dbReference>
<name>U2L8H8_9BACT</name>
<evidence type="ECO:0000259" key="3">
    <source>
        <dbReference type="PROSITE" id="PS51352"/>
    </source>
</evidence>
<protein>
    <submittedName>
        <fullName evidence="4">Thioredoxin domain protein</fullName>
    </submittedName>
</protein>
<dbReference type="PANTHER" id="PTHR32234">
    <property type="entry name" value="THIOL:DISULFIDE INTERCHANGE PROTEIN DSBD"/>
    <property type="match status" value="1"/>
</dbReference>
<gene>
    <name evidence="4" type="ORF">HMPREF1218_0513</name>
</gene>
<dbReference type="SUPFAM" id="SSF52833">
    <property type="entry name" value="Thioredoxin-like"/>
    <property type="match status" value="1"/>
</dbReference>
<dbReference type="PANTHER" id="PTHR32234:SF0">
    <property type="entry name" value="THIOL:DISULFIDE INTERCHANGE PROTEIN DSBD"/>
    <property type="match status" value="1"/>
</dbReference>
<dbReference type="InterPro" id="IPR006577">
    <property type="entry name" value="UAS"/>
</dbReference>
<dbReference type="Gene3D" id="3.40.30.10">
    <property type="entry name" value="Glutaredoxin"/>
    <property type="match status" value="1"/>
</dbReference>
<reference evidence="4 5" key="1">
    <citation type="submission" date="2013-08" db="EMBL/GenBank/DDBJ databases">
        <authorList>
            <person name="Durkin A.S."/>
            <person name="Haft D.R."/>
            <person name="McCorrison J."/>
            <person name="Torralba M."/>
            <person name="Gillis M."/>
            <person name="Haft D.H."/>
            <person name="Methe B."/>
            <person name="Sutton G."/>
            <person name="Nelson K.E."/>
        </authorList>
    </citation>
    <scope>NUCLEOTIDE SEQUENCE [LARGE SCALE GENOMIC DNA]</scope>
    <source>
        <strain evidence="4 5">F0068</strain>
    </source>
</reference>
<dbReference type="SMART" id="SM00594">
    <property type="entry name" value="UAS"/>
    <property type="match status" value="1"/>
</dbReference>
<feature type="domain" description="Thioredoxin" evidence="3">
    <location>
        <begin position="15"/>
        <end position="141"/>
    </location>
</feature>
<feature type="chain" id="PRO_5004631492" evidence="2">
    <location>
        <begin position="23"/>
        <end position="438"/>
    </location>
</feature>
<keyword evidence="5" id="KW-1185">Reference proteome</keyword>
<dbReference type="InterPro" id="IPR011990">
    <property type="entry name" value="TPR-like_helical_dom_sf"/>
</dbReference>
<accession>U2L8H8</accession>
<dbReference type="Pfam" id="PF13899">
    <property type="entry name" value="Thioredoxin_7"/>
    <property type="match status" value="1"/>
</dbReference>
<dbReference type="PATRIC" id="fig|1081904.3.peg.1549"/>
<feature type="signal peptide" evidence="2">
    <location>
        <begin position="1"/>
        <end position="22"/>
    </location>
</feature>
<dbReference type="InterPro" id="IPR036249">
    <property type="entry name" value="Thioredoxin-like_sf"/>
</dbReference>
<dbReference type="GO" id="GO:0045454">
    <property type="term" value="P:cell redox homeostasis"/>
    <property type="evidence" value="ECO:0007669"/>
    <property type="project" value="TreeGrafter"/>
</dbReference>
<dbReference type="PROSITE" id="PS00194">
    <property type="entry name" value="THIOREDOXIN_1"/>
    <property type="match status" value="1"/>
</dbReference>